<organism evidence="2 3">
    <name type="scientific">Vitis vinifera</name>
    <name type="common">Grape</name>
    <dbReference type="NCBI Taxonomy" id="29760"/>
    <lineage>
        <taxon>Eukaryota</taxon>
        <taxon>Viridiplantae</taxon>
        <taxon>Streptophyta</taxon>
        <taxon>Embryophyta</taxon>
        <taxon>Tracheophyta</taxon>
        <taxon>Spermatophyta</taxon>
        <taxon>Magnoliopsida</taxon>
        <taxon>eudicotyledons</taxon>
        <taxon>Gunneridae</taxon>
        <taxon>Pentapetalae</taxon>
        <taxon>rosids</taxon>
        <taxon>Vitales</taxon>
        <taxon>Vitaceae</taxon>
        <taxon>Viteae</taxon>
        <taxon>Vitis</taxon>
    </lineage>
</organism>
<evidence type="ECO:0000313" key="2">
    <source>
        <dbReference type="EMBL" id="RVW29876.1"/>
    </source>
</evidence>
<protein>
    <submittedName>
        <fullName evidence="2">Retrovirus-related Pol polyprotein from transposon RE1</fullName>
    </submittedName>
</protein>
<dbReference type="Pfam" id="PF07727">
    <property type="entry name" value="RVT_2"/>
    <property type="match status" value="1"/>
</dbReference>
<feature type="domain" description="Reverse transcriptase Ty1/copia-type" evidence="1">
    <location>
        <begin position="24"/>
        <end position="112"/>
    </location>
</feature>
<comment type="caution">
    <text evidence="2">The sequence shown here is derived from an EMBL/GenBank/DDBJ whole genome shotgun (WGS) entry which is preliminary data.</text>
</comment>
<evidence type="ECO:0000313" key="3">
    <source>
        <dbReference type="Proteomes" id="UP000288805"/>
    </source>
</evidence>
<dbReference type="InterPro" id="IPR013103">
    <property type="entry name" value="RVT_2"/>
</dbReference>
<proteinExistence type="predicted"/>
<reference evidence="2 3" key="1">
    <citation type="journal article" date="2018" name="PLoS Genet.">
        <title>Population sequencing reveals clonal diversity and ancestral inbreeding in the grapevine cultivar Chardonnay.</title>
        <authorList>
            <person name="Roach M.J."/>
            <person name="Johnson D.L."/>
            <person name="Bohlmann J."/>
            <person name="van Vuuren H.J."/>
            <person name="Jones S.J."/>
            <person name="Pretorius I.S."/>
            <person name="Schmidt S.A."/>
            <person name="Borneman A.R."/>
        </authorList>
    </citation>
    <scope>NUCLEOTIDE SEQUENCE [LARGE SCALE GENOMIC DNA]</scope>
    <source>
        <strain evidence="3">cv. Chardonnay</strain>
        <tissue evidence="2">Leaf</tissue>
    </source>
</reference>
<dbReference type="AlphaFoldDB" id="A0A438D369"/>
<dbReference type="EMBL" id="QGNW01001823">
    <property type="protein sequence ID" value="RVW29876.1"/>
    <property type="molecule type" value="Genomic_DNA"/>
</dbReference>
<dbReference type="Proteomes" id="UP000288805">
    <property type="component" value="Unassembled WGS sequence"/>
</dbReference>
<sequence>MLFFVTTHGHSCLYPLTRVSLAATIIRIILALAVHYNWPLRQVDINNAFLHGDLIELVFMQQPPGFENATTPTYVCKLNKALYDLKQAPRAWFAKLTSTLTMWDFTISKIEVTHQSTWLHLTQTKYIEDLLTKTRMIGATPNDWSNTNNNTMPHLLSIISI</sequence>
<evidence type="ECO:0000259" key="1">
    <source>
        <dbReference type="Pfam" id="PF07727"/>
    </source>
</evidence>
<name>A0A438D369_VITVI</name>
<accession>A0A438D369</accession>
<gene>
    <name evidence="2" type="primary">RE1_933</name>
    <name evidence="2" type="ORF">CK203_102243</name>
</gene>